<accession>A0A4Y3KXB2</accession>
<organism evidence="1 2">
    <name type="scientific">Cellulomonas cellasea</name>
    <dbReference type="NCBI Taxonomy" id="43670"/>
    <lineage>
        <taxon>Bacteria</taxon>
        <taxon>Bacillati</taxon>
        <taxon>Actinomycetota</taxon>
        <taxon>Actinomycetes</taxon>
        <taxon>Micrococcales</taxon>
        <taxon>Cellulomonadaceae</taxon>
        <taxon>Cellulomonas</taxon>
    </lineage>
</organism>
<dbReference type="EMBL" id="BJLR01000021">
    <property type="protein sequence ID" value="GEA88487.1"/>
    <property type="molecule type" value="Genomic_DNA"/>
</dbReference>
<comment type="caution">
    <text evidence="1">The sequence shown here is derived from an EMBL/GenBank/DDBJ whole genome shotgun (WGS) entry which is preliminary data.</text>
</comment>
<evidence type="ECO:0000313" key="2">
    <source>
        <dbReference type="Proteomes" id="UP000317046"/>
    </source>
</evidence>
<dbReference type="Proteomes" id="UP000317046">
    <property type="component" value="Unassembled WGS sequence"/>
</dbReference>
<proteinExistence type="predicted"/>
<keyword evidence="2" id="KW-1185">Reference proteome</keyword>
<reference evidence="1" key="1">
    <citation type="submission" date="2019-06" db="EMBL/GenBank/DDBJ databases">
        <title>Whole genome shotgun sequence of Cellulomonas cellasea NBRC 3753.</title>
        <authorList>
            <person name="Hosoyama A."/>
            <person name="Uohara A."/>
            <person name="Ohji S."/>
            <person name="Ichikawa N."/>
        </authorList>
    </citation>
    <scope>NUCLEOTIDE SEQUENCE [LARGE SCALE GENOMIC DNA]</scope>
    <source>
        <strain evidence="1">NBRC 3753</strain>
    </source>
</reference>
<dbReference type="AlphaFoldDB" id="A0A4Y3KXB2"/>
<evidence type="ECO:0000313" key="1">
    <source>
        <dbReference type="EMBL" id="GEA88487.1"/>
    </source>
</evidence>
<name>A0A4Y3KXB2_9CELL</name>
<sequence>MLGDASTVAPARRLGIRCVALADARFAGKWSRVQAADLQKRFHESSVKARNPLSTI</sequence>
<gene>
    <name evidence="1" type="ORF">CCE01nite_24360</name>
</gene>
<protein>
    <submittedName>
        <fullName evidence="1">Uncharacterized protein</fullName>
    </submittedName>
</protein>